<gene>
    <name evidence="11" type="primary">asnB</name>
    <name evidence="11" type="ORF">D1614_02955</name>
</gene>
<dbReference type="Pfam" id="PF00733">
    <property type="entry name" value="Asn_synthase"/>
    <property type="match status" value="1"/>
</dbReference>
<keyword evidence="12" id="KW-1185">Reference proteome</keyword>
<comment type="catalytic activity">
    <reaction evidence="7">
        <text>L-aspartate + L-glutamine + ATP + H2O = L-asparagine + L-glutamate + AMP + diphosphate + H(+)</text>
        <dbReference type="Rhea" id="RHEA:12228"/>
        <dbReference type="ChEBI" id="CHEBI:15377"/>
        <dbReference type="ChEBI" id="CHEBI:15378"/>
        <dbReference type="ChEBI" id="CHEBI:29985"/>
        <dbReference type="ChEBI" id="CHEBI:29991"/>
        <dbReference type="ChEBI" id="CHEBI:30616"/>
        <dbReference type="ChEBI" id="CHEBI:33019"/>
        <dbReference type="ChEBI" id="CHEBI:58048"/>
        <dbReference type="ChEBI" id="CHEBI:58359"/>
        <dbReference type="ChEBI" id="CHEBI:456215"/>
        <dbReference type="EC" id="6.3.5.4"/>
    </reaction>
</comment>
<dbReference type="SUPFAM" id="SSF52402">
    <property type="entry name" value="Adenine nucleotide alpha hydrolases-like"/>
    <property type="match status" value="1"/>
</dbReference>
<dbReference type="OrthoDB" id="9763290at2"/>
<dbReference type="InterPro" id="IPR029055">
    <property type="entry name" value="Ntn_hydrolases_N"/>
</dbReference>
<feature type="binding site" evidence="9">
    <location>
        <position position="97"/>
    </location>
    <ligand>
        <name>L-glutamine</name>
        <dbReference type="ChEBI" id="CHEBI:58359"/>
    </ligand>
</feature>
<dbReference type="PANTHER" id="PTHR43284">
    <property type="entry name" value="ASPARAGINE SYNTHETASE (GLUTAMINE-HYDROLYZING)"/>
    <property type="match status" value="1"/>
</dbReference>
<evidence type="ECO:0000256" key="5">
    <source>
        <dbReference type="ARBA" id="ARBA00022840"/>
    </source>
</evidence>
<protein>
    <recommendedName>
        <fullName evidence="3">asparagine synthase (glutamine-hydrolyzing)</fullName>
        <ecNumber evidence="3">6.3.5.4</ecNumber>
    </recommendedName>
</protein>
<feature type="domain" description="Glutamine amidotransferase type-2" evidence="10">
    <location>
        <begin position="2"/>
        <end position="210"/>
    </location>
</feature>
<dbReference type="InterPro" id="IPR001962">
    <property type="entry name" value="Asn_synthase"/>
</dbReference>
<evidence type="ECO:0000256" key="3">
    <source>
        <dbReference type="ARBA" id="ARBA00012737"/>
    </source>
</evidence>
<dbReference type="InterPro" id="IPR051786">
    <property type="entry name" value="ASN_synthetase/amidase"/>
</dbReference>
<dbReference type="AlphaFoldDB" id="A0A399T078"/>
<comment type="pathway">
    <text evidence="1">Amino-acid biosynthesis; L-asparagine biosynthesis; L-asparagine from L-aspartate (L-Gln route): step 1/1.</text>
</comment>
<dbReference type="SUPFAM" id="SSF56235">
    <property type="entry name" value="N-terminal nucleophile aminohydrolases (Ntn hydrolases)"/>
    <property type="match status" value="1"/>
</dbReference>
<dbReference type="EC" id="6.3.5.4" evidence="3"/>
<dbReference type="GO" id="GO:0006529">
    <property type="term" value="P:asparagine biosynthetic process"/>
    <property type="evidence" value="ECO:0007669"/>
    <property type="project" value="UniProtKB-KW"/>
</dbReference>
<dbReference type="RefSeq" id="WP_119436404.1">
    <property type="nucleotide sequence ID" value="NZ_QWGR01000002.1"/>
</dbReference>
<organism evidence="11 12">
    <name type="scientific">Maribellus luteus</name>
    <dbReference type="NCBI Taxonomy" id="2305463"/>
    <lineage>
        <taxon>Bacteria</taxon>
        <taxon>Pseudomonadati</taxon>
        <taxon>Bacteroidota</taxon>
        <taxon>Bacteroidia</taxon>
        <taxon>Marinilabiliales</taxon>
        <taxon>Prolixibacteraceae</taxon>
        <taxon>Maribellus</taxon>
    </lineage>
</organism>
<dbReference type="PROSITE" id="PS51278">
    <property type="entry name" value="GATASE_TYPE_2"/>
    <property type="match status" value="1"/>
</dbReference>
<dbReference type="Gene3D" id="3.60.20.10">
    <property type="entry name" value="Glutamine Phosphoribosylpyrophosphate, subunit 1, domain 1"/>
    <property type="match status" value="1"/>
</dbReference>
<comment type="similarity">
    <text evidence="2">Belongs to the asparagine synthetase family.</text>
</comment>
<evidence type="ECO:0000256" key="4">
    <source>
        <dbReference type="ARBA" id="ARBA00022741"/>
    </source>
</evidence>
<evidence type="ECO:0000256" key="8">
    <source>
        <dbReference type="PIRSR" id="PIRSR001589-1"/>
    </source>
</evidence>
<dbReference type="EMBL" id="QWGR01000002">
    <property type="protein sequence ID" value="RIJ49716.1"/>
    <property type="molecule type" value="Genomic_DNA"/>
</dbReference>
<sequence>MCGIAGIIEEGKNNRELMSQMLDAIAHRGPDDKSLFAHGDCILGHRRLSIIDLSTGNQPIFNEDKTIAVVYNGEIYNFKEVRKELEGKGHHFSTNSDTEILVHLYEEHGPNFVDKLNGIFAFAIYDLSEKVLMLGRDHFGVKPLHYYHKDGVFLFGSEQKSIILHPKYNIAVNYKALHYHLNLRYTQSNETLFAGIKRLPPAHYAVFKNNSLEVRPYWKLTPETNHTISENEAIESVNFHIKQAVKRQLISDVPIGVYLSGGLDSSTIVQKMHEIGVSQINTYTLGFNEPTDEFPDAERIAKAFNTNHHTHSLSMNPLGDLDKVIWHAEEPKINLLQGYKMSEFVRSQNIKVVLGGLGGDELFAGYDIHKFIYPFNTWHQNMPRWMQKLARIKSDILFKLQNSSRTLRFDEYRRGVQMLLSIGQIERFYLIIRNVWDFDEGFYKEIYAPEYCDVVLKERWQVVHEFKPFFDALEKGTNAVDTVLLTEFQTKMVNDYLLTNDRMSMANSVEERVPFLDKDLVEFGFSLPVQMKINHGTTKAIFRKAMEDKLPPKIITKKKWGFTVNSYLQFKKDLKAEIEKELTPEFIRQQSIFNYSYIRRILDYPAHPKLRWHYNYLWVVLGYAKWEKMFLKNNPSHKD</sequence>
<dbReference type="GO" id="GO:0005829">
    <property type="term" value="C:cytosol"/>
    <property type="evidence" value="ECO:0007669"/>
    <property type="project" value="TreeGrafter"/>
</dbReference>
<keyword evidence="6 8" id="KW-0315">Glutamine amidotransferase</keyword>
<evidence type="ECO:0000256" key="2">
    <source>
        <dbReference type="ARBA" id="ARBA00005752"/>
    </source>
</evidence>
<keyword evidence="8" id="KW-0028">Amino-acid biosynthesis</keyword>
<keyword evidence="11" id="KW-0436">Ligase</keyword>
<evidence type="ECO:0000256" key="6">
    <source>
        <dbReference type="ARBA" id="ARBA00022962"/>
    </source>
</evidence>
<dbReference type="InterPro" id="IPR017932">
    <property type="entry name" value="GATase_2_dom"/>
</dbReference>
<dbReference type="Gene3D" id="3.40.50.620">
    <property type="entry name" value="HUPs"/>
    <property type="match status" value="2"/>
</dbReference>
<keyword evidence="5 9" id="KW-0067">ATP-binding</keyword>
<dbReference type="InterPro" id="IPR006426">
    <property type="entry name" value="Asn_synth_AEB"/>
</dbReference>
<reference evidence="11 12" key="1">
    <citation type="submission" date="2018-08" db="EMBL/GenBank/DDBJ databases">
        <title>Pallidiluteibacterium maritimus gen. nov., sp. nov., isolated from coastal sediment.</title>
        <authorList>
            <person name="Zhou L.Y."/>
        </authorList>
    </citation>
    <scope>NUCLEOTIDE SEQUENCE [LARGE SCALE GENOMIC DNA]</scope>
    <source>
        <strain evidence="11 12">XSD2</strain>
    </source>
</reference>
<dbReference type="InterPro" id="IPR033738">
    <property type="entry name" value="AsnB_N"/>
</dbReference>
<dbReference type="GO" id="GO:0004066">
    <property type="term" value="F:asparagine synthase (glutamine-hydrolyzing) activity"/>
    <property type="evidence" value="ECO:0007669"/>
    <property type="project" value="UniProtKB-EC"/>
</dbReference>
<dbReference type="Pfam" id="PF13537">
    <property type="entry name" value="GATase_7"/>
    <property type="match status" value="1"/>
</dbReference>
<dbReference type="InterPro" id="IPR014729">
    <property type="entry name" value="Rossmann-like_a/b/a_fold"/>
</dbReference>
<proteinExistence type="inferred from homology"/>
<evidence type="ECO:0000256" key="9">
    <source>
        <dbReference type="PIRSR" id="PIRSR001589-2"/>
    </source>
</evidence>
<dbReference type="NCBIfam" id="TIGR01536">
    <property type="entry name" value="asn_synth_AEB"/>
    <property type="match status" value="1"/>
</dbReference>
<dbReference type="CDD" id="cd00712">
    <property type="entry name" value="AsnB"/>
    <property type="match status" value="1"/>
</dbReference>
<dbReference type="PANTHER" id="PTHR43284:SF1">
    <property type="entry name" value="ASPARAGINE SYNTHETASE"/>
    <property type="match status" value="1"/>
</dbReference>
<evidence type="ECO:0000256" key="1">
    <source>
        <dbReference type="ARBA" id="ARBA00005187"/>
    </source>
</evidence>
<feature type="active site" description="For GATase activity" evidence="8">
    <location>
        <position position="2"/>
    </location>
</feature>
<keyword evidence="4 9" id="KW-0547">Nucleotide-binding</keyword>
<dbReference type="Proteomes" id="UP000265926">
    <property type="component" value="Unassembled WGS sequence"/>
</dbReference>
<evidence type="ECO:0000313" key="12">
    <source>
        <dbReference type="Proteomes" id="UP000265926"/>
    </source>
</evidence>
<keyword evidence="8" id="KW-0061">Asparagine biosynthesis</keyword>
<comment type="caution">
    <text evidence="11">The sequence shown here is derived from an EMBL/GenBank/DDBJ whole genome shotgun (WGS) entry which is preliminary data.</text>
</comment>
<evidence type="ECO:0000256" key="7">
    <source>
        <dbReference type="ARBA" id="ARBA00048741"/>
    </source>
</evidence>
<evidence type="ECO:0000259" key="10">
    <source>
        <dbReference type="PROSITE" id="PS51278"/>
    </source>
</evidence>
<name>A0A399T078_9BACT</name>
<evidence type="ECO:0000313" key="11">
    <source>
        <dbReference type="EMBL" id="RIJ49716.1"/>
    </source>
</evidence>
<dbReference type="GO" id="GO:0005524">
    <property type="term" value="F:ATP binding"/>
    <property type="evidence" value="ECO:0007669"/>
    <property type="project" value="UniProtKB-KW"/>
</dbReference>
<dbReference type="CDD" id="cd01991">
    <property type="entry name" value="Asn_synthase_B_C"/>
    <property type="match status" value="1"/>
</dbReference>
<accession>A0A399T078</accession>
<dbReference type="PIRSF" id="PIRSF001589">
    <property type="entry name" value="Asn_synthetase_glu-h"/>
    <property type="match status" value="1"/>
</dbReference>